<keyword evidence="10 14" id="KW-0479">Metal-binding</keyword>
<organism evidence="16">
    <name type="scientific">Caldisericum exile</name>
    <dbReference type="NCBI Taxonomy" id="693075"/>
    <lineage>
        <taxon>Bacteria</taxon>
        <taxon>Pseudomonadati</taxon>
        <taxon>Caldisericota/Cryosericota group</taxon>
        <taxon>Caldisericota</taxon>
        <taxon>Caldisericia</taxon>
        <taxon>Caldisericales</taxon>
        <taxon>Caldisericaceae</taxon>
        <taxon>Caldisericum</taxon>
    </lineage>
</organism>
<comment type="similarity">
    <text evidence="2 14">Belongs to the radical SAM superfamily. RlmN family.</text>
</comment>
<keyword evidence="9 14" id="KW-0819">tRNA processing</keyword>
<dbReference type="HAMAP" id="MF_01849">
    <property type="entry name" value="RNA_methyltr_RlmN"/>
    <property type="match status" value="1"/>
</dbReference>
<comment type="catalytic activity">
    <reaction evidence="14">
        <text>adenosine(2503) in 23S rRNA + 2 reduced [2Fe-2S]-[ferredoxin] + 2 S-adenosyl-L-methionine = 2-methyladenosine(2503) in 23S rRNA + 5'-deoxyadenosine + L-methionine + 2 oxidized [2Fe-2S]-[ferredoxin] + S-adenosyl-L-homocysteine</text>
        <dbReference type="Rhea" id="RHEA:42916"/>
        <dbReference type="Rhea" id="RHEA-COMP:10000"/>
        <dbReference type="Rhea" id="RHEA-COMP:10001"/>
        <dbReference type="Rhea" id="RHEA-COMP:10152"/>
        <dbReference type="Rhea" id="RHEA-COMP:10282"/>
        <dbReference type="ChEBI" id="CHEBI:17319"/>
        <dbReference type="ChEBI" id="CHEBI:33737"/>
        <dbReference type="ChEBI" id="CHEBI:33738"/>
        <dbReference type="ChEBI" id="CHEBI:57844"/>
        <dbReference type="ChEBI" id="CHEBI:57856"/>
        <dbReference type="ChEBI" id="CHEBI:59789"/>
        <dbReference type="ChEBI" id="CHEBI:74411"/>
        <dbReference type="ChEBI" id="CHEBI:74497"/>
        <dbReference type="EC" id="2.1.1.192"/>
    </reaction>
</comment>
<feature type="active site" description="Proton acceptor" evidence="14">
    <location>
        <position position="98"/>
    </location>
</feature>
<evidence type="ECO:0000256" key="4">
    <source>
        <dbReference type="ARBA" id="ARBA00022490"/>
    </source>
</evidence>
<dbReference type="NCBIfam" id="TIGR00048">
    <property type="entry name" value="rRNA_mod_RlmN"/>
    <property type="match status" value="1"/>
</dbReference>
<feature type="binding site" evidence="14">
    <location>
        <position position="123"/>
    </location>
    <ligand>
        <name>[4Fe-4S] cluster</name>
        <dbReference type="ChEBI" id="CHEBI:49883"/>
        <note>4Fe-4S-S-AdoMet</note>
    </ligand>
</feature>
<dbReference type="CDD" id="cd01335">
    <property type="entry name" value="Radical_SAM"/>
    <property type="match status" value="1"/>
</dbReference>
<feature type="binding site" evidence="14">
    <location>
        <position position="200"/>
    </location>
    <ligand>
        <name>S-adenosyl-L-methionine</name>
        <dbReference type="ChEBI" id="CHEBI:59789"/>
    </ligand>
</feature>
<evidence type="ECO:0000256" key="2">
    <source>
        <dbReference type="ARBA" id="ARBA00007544"/>
    </source>
</evidence>
<dbReference type="InterPro" id="IPR013785">
    <property type="entry name" value="Aldolase_TIM"/>
</dbReference>
<dbReference type="GO" id="GO:0002935">
    <property type="term" value="F:tRNA (adenine(37)-C2)-methyltransferase activity"/>
    <property type="evidence" value="ECO:0007669"/>
    <property type="project" value="UniProtKB-UniRule"/>
</dbReference>
<evidence type="ECO:0000256" key="11">
    <source>
        <dbReference type="ARBA" id="ARBA00023004"/>
    </source>
</evidence>
<comment type="caution">
    <text evidence="14">Lacks conserved residue(s) required for the propagation of feature annotation.</text>
</comment>
<dbReference type="GO" id="GO:0019843">
    <property type="term" value="F:rRNA binding"/>
    <property type="evidence" value="ECO:0007669"/>
    <property type="project" value="UniProtKB-UniRule"/>
</dbReference>
<dbReference type="InterPro" id="IPR004383">
    <property type="entry name" value="rRNA_lsu_MTrfase_RlmN/Cfr"/>
</dbReference>
<feature type="binding site" evidence="14">
    <location>
        <position position="127"/>
    </location>
    <ligand>
        <name>[4Fe-4S] cluster</name>
        <dbReference type="ChEBI" id="CHEBI:49883"/>
        <note>4Fe-4S-S-AdoMet</note>
    </ligand>
</feature>
<dbReference type="EC" id="2.1.1.192" evidence="14"/>
<name>A0A7C4Y6H7_9BACT</name>
<dbReference type="GO" id="GO:0005737">
    <property type="term" value="C:cytoplasm"/>
    <property type="evidence" value="ECO:0007669"/>
    <property type="project" value="UniProtKB-SubCell"/>
</dbReference>
<dbReference type="SFLD" id="SFLDS00029">
    <property type="entry name" value="Radical_SAM"/>
    <property type="match status" value="1"/>
</dbReference>
<dbReference type="InterPro" id="IPR048641">
    <property type="entry name" value="RlmN_N"/>
</dbReference>
<protein>
    <recommendedName>
        <fullName evidence="14">Probable dual-specificity RNA methyltransferase RlmN</fullName>
        <ecNumber evidence="14">2.1.1.192</ecNumber>
    </recommendedName>
    <alternativeName>
        <fullName evidence="14">23S rRNA (adenine(2503)-C(2))-methyltransferase</fullName>
    </alternativeName>
    <alternativeName>
        <fullName evidence="14">23S rRNA m2A2503 methyltransferase</fullName>
    </alternativeName>
    <alternativeName>
        <fullName evidence="14">Ribosomal RNA large subunit methyltransferase N</fullName>
    </alternativeName>
    <alternativeName>
        <fullName evidence="14">tRNA (adenine(37)-C(2))-methyltransferase</fullName>
    </alternativeName>
    <alternativeName>
        <fullName evidence="14">tRNA m2A37 methyltransferase</fullName>
    </alternativeName>
</protein>
<gene>
    <name evidence="14 16" type="primary">rlmN</name>
    <name evidence="16" type="ORF">ENV82_02590</name>
</gene>
<evidence type="ECO:0000259" key="15">
    <source>
        <dbReference type="PROSITE" id="PS51918"/>
    </source>
</evidence>
<evidence type="ECO:0000256" key="10">
    <source>
        <dbReference type="ARBA" id="ARBA00022723"/>
    </source>
</evidence>
<evidence type="ECO:0000256" key="6">
    <source>
        <dbReference type="ARBA" id="ARBA00022603"/>
    </source>
</evidence>
<dbReference type="Pfam" id="PF04055">
    <property type="entry name" value="Radical_SAM"/>
    <property type="match status" value="1"/>
</dbReference>
<evidence type="ECO:0000256" key="12">
    <source>
        <dbReference type="ARBA" id="ARBA00023014"/>
    </source>
</evidence>
<comment type="caution">
    <text evidence="16">The sequence shown here is derived from an EMBL/GenBank/DDBJ whole genome shotgun (WGS) entry which is preliminary data.</text>
</comment>
<dbReference type="PANTHER" id="PTHR30544">
    <property type="entry name" value="23S RRNA METHYLTRANSFERASE"/>
    <property type="match status" value="1"/>
</dbReference>
<evidence type="ECO:0000256" key="3">
    <source>
        <dbReference type="ARBA" id="ARBA00022485"/>
    </source>
</evidence>
<comment type="cofactor">
    <cofactor evidence="14">
        <name>[4Fe-4S] cluster</name>
        <dbReference type="ChEBI" id="CHEBI:49883"/>
    </cofactor>
    <text evidence="14">Binds 1 [4Fe-4S] cluster. The cluster is coordinated with 3 cysteines and an exchangeable S-adenosyl-L-methionine.</text>
</comment>
<dbReference type="Gene3D" id="3.20.20.70">
    <property type="entry name" value="Aldolase class I"/>
    <property type="match status" value="1"/>
</dbReference>
<dbReference type="Pfam" id="PF21016">
    <property type="entry name" value="RlmN_N"/>
    <property type="match status" value="1"/>
</dbReference>
<feature type="binding site" evidence="14">
    <location>
        <begin position="168"/>
        <end position="169"/>
    </location>
    <ligand>
        <name>S-adenosyl-L-methionine</name>
        <dbReference type="ChEBI" id="CHEBI:59789"/>
    </ligand>
</feature>
<dbReference type="EMBL" id="DTHV01000083">
    <property type="protein sequence ID" value="HGW60304.1"/>
    <property type="molecule type" value="Genomic_DNA"/>
</dbReference>
<dbReference type="SFLD" id="SFLDG01062">
    <property type="entry name" value="methyltransferase_(Class_A)"/>
    <property type="match status" value="1"/>
</dbReference>
<feature type="domain" description="Radical SAM core" evidence="15">
    <location>
        <begin position="109"/>
        <end position="338"/>
    </location>
</feature>
<evidence type="ECO:0000256" key="5">
    <source>
        <dbReference type="ARBA" id="ARBA00022552"/>
    </source>
</evidence>
<comment type="catalytic activity">
    <reaction evidence="14">
        <text>adenosine(37) in tRNA + 2 reduced [2Fe-2S]-[ferredoxin] + 2 S-adenosyl-L-methionine = 2-methyladenosine(37) in tRNA + 5'-deoxyadenosine + L-methionine + 2 oxidized [2Fe-2S]-[ferredoxin] + S-adenosyl-L-homocysteine</text>
        <dbReference type="Rhea" id="RHEA:43332"/>
        <dbReference type="Rhea" id="RHEA-COMP:10000"/>
        <dbReference type="Rhea" id="RHEA-COMP:10001"/>
        <dbReference type="Rhea" id="RHEA-COMP:10162"/>
        <dbReference type="Rhea" id="RHEA-COMP:10485"/>
        <dbReference type="ChEBI" id="CHEBI:17319"/>
        <dbReference type="ChEBI" id="CHEBI:33737"/>
        <dbReference type="ChEBI" id="CHEBI:33738"/>
        <dbReference type="ChEBI" id="CHEBI:57844"/>
        <dbReference type="ChEBI" id="CHEBI:57856"/>
        <dbReference type="ChEBI" id="CHEBI:59789"/>
        <dbReference type="ChEBI" id="CHEBI:74411"/>
        <dbReference type="ChEBI" id="CHEBI:74497"/>
        <dbReference type="EC" id="2.1.1.192"/>
    </reaction>
</comment>
<dbReference type="GO" id="GO:0030488">
    <property type="term" value="P:tRNA methylation"/>
    <property type="evidence" value="ECO:0007669"/>
    <property type="project" value="UniProtKB-UniRule"/>
</dbReference>
<feature type="binding site" evidence="14">
    <location>
        <position position="130"/>
    </location>
    <ligand>
        <name>[4Fe-4S] cluster</name>
        <dbReference type="ChEBI" id="CHEBI:49883"/>
        <note>4Fe-4S-S-AdoMet</note>
    </ligand>
</feature>
<keyword evidence="5 14" id="KW-0698">rRNA processing</keyword>
<dbReference type="GO" id="GO:0070475">
    <property type="term" value="P:rRNA base methylation"/>
    <property type="evidence" value="ECO:0007669"/>
    <property type="project" value="UniProtKB-UniRule"/>
</dbReference>
<keyword evidence="7 14" id="KW-0808">Transferase</keyword>
<feature type="binding site" evidence="14">
    <location>
        <position position="300"/>
    </location>
    <ligand>
        <name>S-adenosyl-L-methionine</name>
        <dbReference type="ChEBI" id="CHEBI:59789"/>
    </ligand>
</feature>
<dbReference type="GO" id="GO:0046872">
    <property type="term" value="F:metal ion binding"/>
    <property type="evidence" value="ECO:0007669"/>
    <property type="project" value="UniProtKB-KW"/>
</dbReference>
<proteinExistence type="inferred from homology"/>
<comment type="subcellular location">
    <subcellularLocation>
        <location evidence="1 14">Cytoplasm</location>
    </subcellularLocation>
</comment>
<keyword evidence="6 14" id="KW-0489">Methyltransferase</keyword>
<dbReference type="GO" id="GO:0051539">
    <property type="term" value="F:4 iron, 4 sulfur cluster binding"/>
    <property type="evidence" value="ECO:0007669"/>
    <property type="project" value="UniProtKB-UniRule"/>
</dbReference>
<dbReference type="SUPFAM" id="SSF102114">
    <property type="entry name" value="Radical SAM enzymes"/>
    <property type="match status" value="1"/>
</dbReference>
<keyword evidence="4 14" id="KW-0963">Cytoplasm</keyword>
<evidence type="ECO:0000313" key="16">
    <source>
        <dbReference type="EMBL" id="HGW60304.1"/>
    </source>
</evidence>
<dbReference type="GO" id="GO:0070040">
    <property type="term" value="F:rRNA (adenine(2503)-C2-)-methyltransferase activity"/>
    <property type="evidence" value="ECO:0007669"/>
    <property type="project" value="UniProtKB-UniRule"/>
</dbReference>
<dbReference type="InterPro" id="IPR040072">
    <property type="entry name" value="Methyltransferase_A"/>
</dbReference>
<keyword evidence="8 14" id="KW-0949">S-adenosyl-L-methionine</keyword>
<evidence type="ECO:0000256" key="8">
    <source>
        <dbReference type="ARBA" id="ARBA00022691"/>
    </source>
</evidence>
<dbReference type="InterPro" id="IPR058240">
    <property type="entry name" value="rSAM_sf"/>
</dbReference>
<evidence type="ECO:0000256" key="7">
    <source>
        <dbReference type="ARBA" id="ARBA00022679"/>
    </source>
</evidence>
<dbReference type="Gene3D" id="1.10.150.530">
    <property type="match status" value="1"/>
</dbReference>
<dbReference type="InterPro" id="IPR027492">
    <property type="entry name" value="RNA_MTrfase_RlmN"/>
</dbReference>
<evidence type="ECO:0000256" key="1">
    <source>
        <dbReference type="ARBA" id="ARBA00004496"/>
    </source>
</evidence>
<dbReference type="PANTHER" id="PTHR30544:SF5">
    <property type="entry name" value="RADICAL SAM CORE DOMAIN-CONTAINING PROTEIN"/>
    <property type="match status" value="1"/>
</dbReference>
<comment type="miscellaneous">
    <text evidence="14">Reaction proceeds by a ping-pong mechanism involving intermediate methylation of a conserved cysteine residue.</text>
</comment>
<comment type="function">
    <text evidence="14">Specifically methylates position 2 of adenine 2503 in 23S rRNA and position 2 of adenine 37 in tRNAs.</text>
</comment>
<dbReference type="PROSITE" id="PS51918">
    <property type="entry name" value="RADICAL_SAM"/>
    <property type="match status" value="1"/>
</dbReference>
<keyword evidence="13 14" id="KW-1015">Disulfide bond</keyword>
<sequence>MGDYNEEMKKDIKNLTRKELIGFFAALNESGYRADLVFKAIYRDKIEKFSDITTLSKALRERLDKIFYINSFKEIARDTSEDEATKFVFSLTDGRLIESVAIKNRNKSGKVWYTACLSTQVGCALGCLFCATGRMGFIRNLEAGEIVEQLLQIEHTFPISNIVLMGMGEPFLNYENMKKAIKIITDAKGRALGKRKITISTAGIIPFIYKLTEEMPSVGLAISLHSAIQSKRDALMPGVKNEPLSKLKEALVQYTEKTGNTVTLEYLLMDGINDTTKDAKALINFTKGIKFLKVNLIRYNRIPGVHFEPSKREIQFQKELLNAHIRATVRVSKGTGISAACGQLATEESNAIKGKS</sequence>
<reference evidence="16" key="1">
    <citation type="journal article" date="2020" name="mSystems">
        <title>Genome- and Community-Level Interaction Insights into Carbon Utilization and Element Cycling Functions of Hydrothermarchaeota in Hydrothermal Sediment.</title>
        <authorList>
            <person name="Zhou Z."/>
            <person name="Liu Y."/>
            <person name="Xu W."/>
            <person name="Pan J."/>
            <person name="Luo Z.H."/>
            <person name="Li M."/>
        </authorList>
    </citation>
    <scope>NUCLEOTIDE SEQUENCE [LARGE SCALE GENOMIC DNA]</scope>
    <source>
        <strain evidence="16">SpSt-794</strain>
    </source>
</reference>
<accession>A0A7C4Y6H7</accession>
<evidence type="ECO:0000256" key="14">
    <source>
        <dbReference type="HAMAP-Rule" id="MF_01849"/>
    </source>
</evidence>
<dbReference type="SFLD" id="SFLDF00275">
    <property type="entry name" value="adenosine_C2_methyltransferase"/>
    <property type="match status" value="1"/>
</dbReference>
<keyword evidence="12 14" id="KW-0411">Iron-sulfur</keyword>
<keyword evidence="3 14" id="KW-0004">4Fe-4S</keyword>
<feature type="active site" description="S-methylcysteine intermediate" evidence="14">
    <location>
        <position position="341"/>
    </location>
</feature>
<dbReference type="GO" id="GO:0000049">
    <property type="term" value="F:tRNA binding"/>
    <property type="evidence" value="ECO:0007669"/>
    <property type="project" value="UniProtKB-UniRule"/>
</dbReference>
<dbReference type="AlphaFoldDB" id="A0A7C4Y6H7"/>
<keyword evidence="11 14" id="KW-0408">Iron</keyword>
<dbReference type="InterPro" id="IPR007197">
    <property type="entry name" value="rSAM"/>
</dbReference>
<dbReference type="PIRSF" id="PIRSF006004">
    <property type="entry name" value="CHP00048"/>
    <property type="match status" value="1"/>
</dbReference>
<evidence type="ECO:0000256" key="13">
    <source>
        <dbReference type="ARBA" id="ARBA00023157"/>
    </source>
</evidence>
<evidence type="ECO:0000256" key="9">
    <source>
        <dbReference type="ARBA" id="ARBA00022694"/>
    </source>
</evidence>
<feature type="binding site" evidence="14">
    <location>
        <begin position="223"/>
        <end position="225"/>
    </location>
    <ligand>
        <name>S-adenosyl-L-methionine</name>
        <dbReference type="ChEBI" id="CHEBI:59789"/>
    </ligand>
</feature>